<proteinExistence type="predicted"/>
<name>A0A0L8GSU6_OCTBM</name>
<gene>
    <name evidence="1" type="ORF">OCBIM_22029133mg</name>
</gene>
<reference evidence="1" key="1">
    <citation type="submission" date="2015-07" db="EMBL/GenBank/DDBJ databases">
        <title>MeaNS - Measles Nucleotide Surveillance Program.</title>
        <authorList>
            <person name="Tran T."/>
            <person name="Druce J."/>
        </authorList>
    </citation>
    <scope>NUCLEOTIDE SEQUENCE</scope>
    <source>
        <strain evidence="1">UCB-OBI-ISO-001</strain>
        <tissue evidence="1">Gonad</tissue>
    </source>
</reference>
<evidence type="ECO:0000313" key="1">
    <source>
        <dbReference type="EMBL" id="KOF79670.1"/>
    </source>
</evidence>
<sequence length="50" mass="5955">MIYQLDIFPGQRKVPRRYQEGNALKYQHCTVLYHYRVQCLQVVDTAIANL</sequence>
<accession>A0A0L8GSU6</accession>
<dbReference type="EMBL" id="KQ420662">
    <property type="protein sequence ID" value="KOF79670.1"/>
    <property type="molecule type" value="Genomic_DNA"/>
</dbReference>
<organism evidence="1">
    <name type="scientific">Octopus bimaculoides</name>
    <name type="common">California two-spotted octopus</name>
    <dbReference type="NCBI Taxonomy" id="37653"/>
    <lineage>
        <taxon>Eukaryota</taxon>
        <taxon>Metazoa</taxon>
        <taxon>Spiralia</taxon>
        <taxon>Lophotrochozoa</taxon>
        <taxon>Mollusca</taxon>
        <taxon>Cephalopoda</taxon>
        <taxon>Coleoidea</taxon>
        <taxon>Octopodiformes</taxon>
        <taxon>Octopoda</taxon>
        <taxon>Incirrata</taxon>
        <taxon>Octopodidae</taxon>
        <taxon>Octopus</taxon>
    </lineage>
</organism>
<protein>
    <submittedName>
        <fullName evidence="1">Uncharacterized protein</fullName>
    </submittedName>
</protein>
<dbReference type="AlphaFoldDB" id="A0A0L8GSU6"/>